<keyword evidence="2" id="KW-0479">Metal-binding</keyword>
<dbReference type="GO" id="GO:0005634">
    <property type="term" value="C:nucleus"/>
    <property type="evidence" value="ECO:0007669"/>
    <property type="project" value="UniProtKB-SubCell"/>
</dbReference>
<keyword evidence="7" id="KW-0804">Transcription</keyword>
<dbReference type="SUPFAM" id="SSF53098">
    <property type="entry name" value="Ribonuclease H-like"/>
    <property type="match status" value="1"/>
</dbReference>
<reference evidence="12" key="1">
    <citation type="journal article" date="2010" name="Nature">
        <title>The Amphimedon queenslandica genome and the evolution of animal complexity.</title>
        <authorList>
            <person name="Srivastava M."/>
            <person name="Simakov O."/>
            <person name="Chapman J."/>
            <person name="Fahey B."/>
            <person name="Gauthier M.E."/>
            <person name="Mitros T."/>
            <person name="Richards G.S."/>
            <person name="Conaco C."/>
            <person name="Dacre M."/>
            <person name="Hellsten U."/>
            <person name="Larroux C."/>
            <person name="Putnam N.H."/>
            <person name="Stanke M."/>
            <person name="Adamska M."/>
            <person name="Darling A."/>
            <person name="Degnan S.M."/>
            <person name="Oakley T.H."/>
            <person name="Plachetzki D.C."/>
            <person name="Zhai Y."/>
            <person name="Adamski M."/>
            <person name="Calcino A."/>
            <person name="Cummins S.F."/>
            <person name="Goodstein D.M."/>
            <person name="Harris C."/>
            <person name="Jackson D.J."/>
            <person name="Leys S.P."/>
            <person name="Shu S."/>
            <person name="Woodcroft B.J."/>
            <person name="Vervoort M."/>
            <person name="Kosik K.S."/>
            <person name="Manning G."/>
            <person name="Degnan B.M."/>
            <person name="Rokhsar D.S."/>
        </authorList>
    </citation>
    <scope>NUCLEOTIDE SEQUENCE [LARGE SCALE GENOMIC DNA]</scope>
</reference>
<evidence type="ECO:0000256" key="8">
    <source>
        <dbReference type="ARBA" id="ARBA00023242"/>
    </source>
</evidence>
<dbReference type="PANTHER" id="PTHR46481:SF10">
    <property type="entry name" value="ZINC FINGER BED DOMAIN-CONTAINING PROTEIN 39"/>
    <property type="match status" value="1"/>
</dbReference>
<evidence type="ECO:0000256" key="6">
    <source>
        <dbReference type="ARBA" id="ARBA00023125"/>
    </source>
</evidence>
<dbReference type="InterPro" id="IPR008906">
    <property type="entry name" value="HATC_C_dom"/>
</dbReference>
<dbReference type="EnsemblMetazoa" id="Aqu2.1.19546_001">
    <property type="protein sequence ID" value="Aqu2.1.19546_001"/>
    <property type="gene ID" value="Aqu2.1.19546"/>
</dbReference>
<dbReference type="SMART" id="SM00614">
    <property type="entry name" value="ZnF_BED"/>
    <property type="match status" value="1"/>
</dbReference>
<dbReference type="GO" id="GO:0008270">
    <property type="term" value="F:zinc ion binding"/>
    <property type="evidence" value="ECO:0007669"/>
    <property type="project" value="UniProtKB-KW"/>
</dbReference>
<gene>
    <name evidence="11" type="primary">100640810</name>
</gene>
<protein>
    <recommendedName>
        <fullName evidence="10">BED-type domain-containing protein</fullName>
    </recommendedName>
</protein>
<dbReference type="InterPro" id="IPR003656">
    <property type="entry name" value="Znf_BED"/>
</dbReference>
<dbReference type="Pfam" id="PF05699">
    <property type="entry name" value="Dimer_Tnp_hAT"/>
    <property type="match status" value="1"/>
</dbReference>
<keyword evidence="4" id="KW-0862">Zinc</keyword>
<evidence type="ECO:0000256" key="5">
    <source>
        <dbReference type="ARBA" id="ARBA00023015"/>
    </source>
</evidence>
<evidence type="ECO:0000256" key="7">
    <source>
        <dbReference type="ARBA" id="ARBA00023163"/>
    </source>
</evidence>
<dbReference type="PROSITE" id="PS50808">
    <property type="entry name" value="ZF_BED"/>
    <property type="match status" value="1"/>
</dbReference>
<evidence type="ECO:0000256" key="4">
    <source>
        <dbReference type="ARBA" id="ARBA00022833"/>
    </source>
</evidence>
<dbReference type="Proteomes" id="UP000007879">
    <property type="component" value="Unassembled WGS sequence"/>
</dbReference>
<dbReference type="SUPFAM" id="SSF140996">
    <property type="entry name" value="Hermes dimerisation domain"/>
    <property type="match status" value="1"/>
</dbReference>
<keyword evidence="6" id="KW-0238">DNA-binding</keyword>
<feature type="domain" description="BED-type" evidence="10">
    <location>
        <begin position="3"/>
        <end position="59"/>
    </location>
</feature>
<keyword evidence="8" id="KW-0539">Nucleus</keyword>
<sequence length="603" mass="68352">MSKRRSPIWQYFTASEGDKSAICTTCGTQVSRGGKSVKSFTTTNLVNHLKKHPAEYKEYEDAKRKEQLDATSTPSKPVLKQATLEESSTKMHKWAQSDSRAVNITTKVAEMIAVDCQPMSIVDDIGFTRVLHAAEPRYTLPSRKYMTDTVIPRVYSEVHMKVAKEISEAKWVSCTSDIWSTNISNESLISLTAHWLSPISFDRKSIMLNASHIPGSHTADAIRKKCKEMLQTWGIESRLHCFVVDNAANMKKAMADGKYIHIGCFAHSIQLVIHDGIISQRYVLDILAKCRRIVGHFKHSQVASSRLKEIQSSLCLPQQRLKQDVSTRWNSTLHMLQSIIAQKVVLAAYNTESDDIPQLSSHQLDIIDKIITVLKPVDDITKSISSEKASVSIIIPYIRALRKTWEKSGDDRGVQTMKKELLDSLNRRFCDIESNETLVVATLLDPCFKDKFFTSITEKEAAKELLITKITNNSHDQDIEESIEPPNKLPRTTVMQCFDEILEESSARLSSSLCYTTIVEQYLAEPNIDYHAGNAYQWWAENKCRFPRLSELALQYLSPPPTSVASERLFSTAGDIYDEKRNRLDPERAETLLFIKNNIKLLN</sequence>
<reference evidence="11" key="2">
    <citation type="submission" date="2017-05" db="UniProtKB">
        <authorList>
            <consortium name="EnsemblMetazoa"/>
        </authorList>
    </citation>
    <scope>IDENTIFICATION</scope>
</reference>
<dbReference type="InterPro" id="IPR052035">
    <property type="entry name" value="ZnF_BED_domain_contain"/>
</dbReference>
<dbReference type="InterPro" id="IPR012337">
    <property type="entry name" value="RNaseH-like_sf"/>
</dbReference>
<dbReference type="SUPFAM" id="SSF57667">
    <property type="entry name" value="beta-beta-alpha zinc fingers"/>
    <property type="match status" value="1"/>
</dbReference>
<dbReference type="GO" id="GO:0046983">
    <property type="term" value="F:protein dimerization activity"/>
    <property type="evidence" value="ECO:0007669"/>
    <property type="project" value="InterPro"/>
</dbReference>
<dbReference type="GO" id="GO:0003677">
    <property type="term" value="F:DNA binding"/>
    <property type="evidence" value="ECO:0007669"/>
    <property type="project" value="UniProtKB-KW"/>
</dbReference>
<dbReference type="Pfam" id="PF02892">
    <property type="entry name" value="zf-BED"/>
    <property type="match status" value="1"/>
</dbReference>
<organism evidence="11">
    <name type="scientific">Amphimedon queenslandica</name>
    <name type="common">Sponge</name>
    <dbReference type="NCBI Taxonomy" id="400682"/>
    <lineage>
        <taxon>Eukaryota</taxon>
        <taxon>Metazoa</taxon>
        <taxon>Porifera</taxon>
        <taxon>Demospongiae</taxon>
        <taxon>Heteroscleromorpha</taxon>
        <taxon>Haplosclerida</taxon>
        <taxon>Niphatidae</taxon>
        <taxon>Amphimedon</taxon>
    </lineage>
</organism>
<evidence type="ECO:0000256" key="3">
    <source>
        <dbReference type="ARBA" id="ARBA00022771"/>
    </source>
</evidence>
<dbReference type="EnsemblMetazoa" id="XM_003389599.1">
    <property type="protein sequence ID" value="XP_003389647.1"/>
    <property type="gene ID" value="LOC100640810"/>
</dbReference>
<accession>A0A1X7TWE0</accession>
<evidence type="ECO:0000259" key="10">
    <source>
        <dbReference type="PROSITE" id="PS50808"/>
    </source>
</evidence>
<keyword evidence="12" id="KW-1185">Reference proteome</keyword>
<evidence type="ECO:0000256" key="1">
    <source>
        <dbReference type="ARBA" id="ARBA00004123"/>
    </source>
</evidence>
<proteinExistence type="predicted"/>
<dbReference type="GO" id="GO:0009791">
    <property type="term" value="P:post-embryonic development"/>
    <property type="evidence" value="ECO:0007669"/>
    <property type="project" value="UniProtKB-ARBA"/>
</dbReference>
<evidence type="ECO:0000256" key="9">
    <source>
        <dbReference type="PROSITE-ProRule" id="PRU00027"/>
    </source>
</evidence>
<dbReference type="OMA" id="EHQMVNT"/>
<evidence type="ECO:0000313" key="12">
    <source>
        <dbReference type="Proteomes" id="UP000007879"/>
    </source>
</evidence>
<keyword evidence="5" id="KW-0805">Transcription regulation</keyword>
<keyword evidence="3 9" id="KW-0863">Zinc-finger</keyword>
<dbReference type="PANTHER" id="PTHR46481">
    <property type="entry name" value="ZINC FINGER BED DOMAIN-CONTAINING PROTEIN 4"/>
    <property type="match status" value="1"/>
</dbReference>
<dbReference type="OrthoDB" id="1607513at2759"/>
<dbReference type="InterPro" id="IPR036236">
    <property type="entry name" value="Znf_C2H2_sf"/>
</dbReference>
<evidence type="ECO:0000256" key="2">
    <source>
        <dbReference type="ARBA" id="ARBA00022723"/>
    </source>
</evidence>
<name>A0A1X7TWE0_AMPQE</name>
<dbReference type="InParanoid" id="A0A1X7TWE0"/>
<comment type="subcellular location">
    <subcellularLocation>
        <location evidence="1">Nucleus</location>
    </subcellularLocation>
</comment>
<evidence type="ECO:0000313" key="11">
    <source>
        <dbReference type="EnsemblMetazoa" id="Aqu2.1.19546_001"/>
    </source>
</evidence>
<dbReference type="eggNOG" id="KOG1121">
    <property type="taxonomic scope" value="Eukaryota"/>
</dbReference>
<dbReference type="AlphaFoldDB" id="A0A1X7TWE0"/>
<dbReference type="KEGG" id="aqu:100640810"/>